<protein>
    <submittedName>
        <fullName evidence="1">Uncharacterized protein</fullName>
    </submittedName>
</protein>
<dbReference type="Proteomes" id="UP000249340">
    <property type="component" value="Chromosome"/>
</dbReference>
<reference evidence="2" key="1">
    <citation type="submission" date="2018-07" db="EMBL/GenBank/DDBJ databases">
        <title>Streptacidiphilus bronchialis DSM 106435 chromosome.</title>
        <authorList>
            <person name="Batra D."/>
            <person name="Gulvik C.A."/>
        </authorList>
    </citation>
    <scope>NUCLEOTIDE SEQUENCE [LARGE SCALE GENOMIC DNA]</scope>
    <source>
        <strain evidence="2">DSM 106435</strain>
    </source>
</reference>
<evidence type="ECO:0000313" key="1">
    <source>
        <dbReference type="EMBL" id="AXI78064.1"/>
    </source>
</evidence>
<dbReference type="RefSeq" id="WP_111490001.1">
    <property type="nucleotide sequence ID" value="NZ_CP031264.1"/>
</dbReference>
<sequence length="181" mass="19288">MAALPEDIIDRLDAMERRLQRLSTAVVTRPAGGRTGTTVQRLYDAKGHEVVSGDPVIGGLGRPWLAMLPPQDSASARWPQTTATVWTTIARSFNPVWQPGLRLYMATSVSSGCTGAVRVLLNGTPWGDPVAAGSTFDRTGPVAADFNAVFGTLLRVEVQAQVTDGTGTVHAQPQLMYGTQI</sequence>
<name>A0A345SWF9_9ACTN</name>
<proteinExistence type="predicted"/>
<organism evidence="1 2">
    <name type="scientific">Peterkaempfera bronchialis</name>
    <dbReference type="NCBI Taxonomy" id="2126346"/>
    <lineage>
        <taxon>Bacteria</taxon>
        <taxon>Bacillati</taxon>
        <taxon>Actinomycetota</taxon>
        <taxon>Actinomycetes</taxon>
        <taxon>Kitasatosporales</taxon>
        <taxon>Streptomycetaceae</taxon>
        <taxon>Peterkaempfera</taxon>
    </lineage>
</organism>
<dbReference type="EMBL" id="CP031264">
    <property type="protein sequence ID" value="AXI78064.1"/>
    <property type="molecule type" value="Genomic_DNA"/>
</dbReference>
<dbReference type="KEGG" id="stri:C7M71_012040"/>
<dbReference type="OrthoDB" id="3672045at2"/>
<gene>
    <name evidence="1" type="ORF">C7M71_012040</name>
</gene>
<evidence type="ECO:0000313" key="2">
    <source>
        <dbReference type="Proteomes" id="UP000249340"/>
    </source>
</evidence>
<keyword evidence="2" id="KW-1185">Reference proteome</keyword>
<accession>A0A345SWF9</accession>
<dbReference type="AlphaFoldDB" id="A0A345SWF9"/>